<dbReference type="Proteomes" id="UP001597097">
    <property type="component" value="Unassembled WGS sequence"/>
</dbReference>
<dbReference type="InterPro" id="IPR051781">
    <property type="entry name" value="Metallo-dep_Hydrolase"/>
</dbReference>
<evidence type="ECO:0000259" key="1">
    <source>
        <dbReference type="Pfam" id="PF01979"/>
    </source>
</evidence>
<reference evidence="3" key="1">
    <citation type="journal article" date="2019" name="Int. J. Syst. Evol. Microbiol.">
        <title>The Global Catalogue of Microorganisms (GCM) 10K type strain sequencing project: providing services to taxonomists for standard genome sequencing and annotation.</title>
        <authorList>
            <consortium name="The Broad Institute Genomics Platform"/>
            <consortium name="The Broad Institute Genome Sequencing Center for Infectious Disease"/>
            <person name="Wu L."/>
            <person name="Ma J."/>
        </authorList>
    </citation>
    <scope>NUCLEOTIDE SEQUENCE [LARGE SCALE GENOMIC DNA]</scope>
    <source>
        <strain evidence="3">CGMCC 1.15399</strain>
    </source>
</reference>
<dbReference type="EMBL" id="JBHUCM010000069">
    <property type="protein sequence ID" value="MFD1546852.1"/>
    <property type="molecule type" value="Genomic_DNA"/>
</dbReference>
<dbReference type="PANTHER" id="PTHR43135:SF3">
    <property type="entry name" value="ALPHA-D-RIBOSE 1-METHYLPHOSPHONATE 5-TRIPHOSPHATE DIPHOSPHATASE"/>
    <property type="match status" value="1"/>
</dbReference>
<dbReference type="Pfam" id="PF01979">
    <property type="entry name" value="Amidohydro_1"/>
    <property type="match status" value="1"/>
</dbReference>
<organism evidence="2 3">
    <name type="scientific">Nonomuraea guangzhouensis</name>
    <dbReference type="NCBI Taxonomy" id="1291555"/>
    <lineage>
        <taxon>Bacteria</taxon>
        <taxon>Bacillati</taxon>
        <taxon>Actinomycetota</taxon>
        <taxon>Actinomycetes</taxon>
        <taxon>Streptosporangiales</taxon>
        <taxon>Streptosporangiaceae</taxon>
        <taxon>Nonomuraea</taxon>
    </lineage>
</organism>
<dbReference type="RefSeq" id="WP_219538890.1">
    <property type="nucleotide sequence ID" value="NZ_JAHKRM010000052.1"/>
</dbReference>
<keyword evidence="3" id="KW-1185">Reference proteome</keyword>
<evidence type="ECO:0000313" key="3">
    <source>
        <dbReference type="Proteomes" id="UP001597097"/>
    </source>
</evidence>
<comment type="caution">
    <text evidence="2">The sequence shown here is derived from an EMBL/GenBank/DDBJ whole genome shotgun (WGS) entry which is preliminary data.</text>
</comment>
<dbReference type="PANTHER" id="PTHR43135">
    <property type="entry name" value="ALPHA-D-RIBOSE 1-METHYLPHOSPHONATE 5-TRIPHOSPHATE DIPHOSPHATASE"/>
    <property type="match status" value="1"/>
</dbReference>
<proteinExistence type="predicted"/>
<gene>
    <name evidence="2" type="ORF">ACFSJ0_58120</name>
</gene>
<protein>
    <submittedName>
        <fullName evidence="2">Amidohydrolase family protein</fullName>
    </submittedName>
</protein>
<dbReference type="InterPro" id="IPR006680">
    <property type="entry name" value="Amidohydro-rel"/>
</dbReference>
<feature type="domain" description="Amidohydrolase-related" evidence="1">
    <location>
        <begin position="49"/>
        <end position="370"/>
    </location>
</feature>
<sequence>MLALRARRLFDGQEMRHDQVVIVKDGRIADVTADVATDVPAAVDLGDATLLPGLIDCHVHLAFDAGHDVVAMLEPPGLPDRMRQAARQHLAAGVTTVRDLGDRDYLALGLGLGLDGPEVLSAGPPITTPGGHCWFLGGEAAGEQGVRKAVRERAARGVHVIKMMVTGGEMTPGTHSHLLQYGLAELKAAADEAHAHGLPITGHVHCAQGIAHVLDAGFDSIEHCSFFTEDSYAVDHTVVAQLAAADVVVSLTVGVAPSPVPLPPRIQQRMAGMREALRAIQAAGVDFVIGTDAGIGPPKPHGVLPYGAEMLVENGYAPLDVLRAITSAAARVCRVGERKGRIAPGFDADLLAVAGDPLSDITALRRPLAVYRMGSRATGRVGQINQTAPTIG</sequence>
<evidence type="ECO:0000313" key="2">
    <source>
        <dbReference type="EMBL" id="MFD1546852.1"/>
    </source>
</evidence>
<accession>A0ABW4GVR0</accession>
<name>A0ABW4GVR0_9ACTN</name>